<organism evidence="2 3">
    <name type="scientific">Diaporthe eres</name>
    <name type="common">Phomopsis oblonga</name>
    <dbReference type="NCBI Taxonomy" id="83184"/>
    <lineage>
        <taxon>Eukaryota</taxon>
        <taxon>Fungi</taxon>
        <taxon>Dikarya</taxon>
        <taxon>Ascomycota</taxon>
        <taxon>Pezizomycotina</taxon>
        <taxon>Sordariomycetes</taxon>
        <taxon>Sordariomycetidae</taxon>
        <taxon>Diaporthales</taxon>
        <taxon>Diaporthaceae</taxon>
        <taxon>Diaporthe</taxon>
        <taxon>Diaporthe eres species complex</taxon>
    </lineage>
</organism>
<evidence type="ECO:0000313" key="2">
    <source>
        <dbReference type="EMBL" id="KAK7712843.1"/>
    </source>
</evidence>
<name>A0ABR1NRR7_DIAER</name>
<evidence type="ECO:0000256" key="1">
    <source>
        <dbReference type="SAM" id="SignalP"/>
    </source>
</evidence>
<dbReference type="Proteomes" id="UP001430848">
    <property type="component" value="Unassembled WGS sequence"/>
</dbReference>
<protein>
    <submittedName>
        <fullName evidence="2">Uncharacterized protein</fullName>
    </submittedName>
</protein>
<reference evidence="2 3" key="1">
    <citation type="submission" date="2024-02" db="EMBL/GenBank/DDBJ databases">
        <title>De novo assembly and annotation of 12 fungi associated with fruit tree decline syndrome in Ontario, Canada.</title>
        <authorList>
            <person name="Sulman M."/>
            <person name="Ellouze W."/>
            <person name="Ilyukhin E."/>
        </authorList>
    </citation>
    <scope>NUCLEOTIDE SEQUENCE [LARGE SCALE GENOMIC DNA]</scope>
    <source>
        <strain evidence="2 3">M169</strain>
    </source>
</reference>
<accession>A0ABR1NRR7</accession>
<gene>
    <name evidence="2" type="ORF">SLS63_012272</name>
</gene>
<sequence>MRFLTSWFLTVPLALGGFALSDQFYLTVVPEDGSNSYPVSIAVVSRAALILSSALEYTAQFTFNETSGRIFEAGSTTTGNGPITAGNVVLFNYYTTLEGSAMEQVTVDGETYLVKEGTSADDVYVWWSKPSETGLPVGIEYRGGSSADANAALRVDSQVP</sequence>
<keyword evidence="3" id="KW-1185">Reference proteome</keyword>
<proteinExistence type="predicted"/>
<evidence type="ECO:0000313" key="3">
    <source>
        <dbReference type="Proteomes" id="UP001430848"/>
    </source>
</evidence>
<dbReference type="EMBL" id="JAKNSF020000132">
    <property type="protein sequence ID" value="KAK7712843.1"/>
    <property type="molecule type" value="Genomic_DNA"/>
</dbReference>
<feature type="chain" id="PRO_5045751457" evidence="1">
    <location>
        <begin position="22"/>
        <end position="160"/>
    </location>
</feature>
<feature type="signal peptide" evidence="1">
    <location>
        <begin position="1"/>
        <end position="21"/>
    </location>
</feature>
<comment type="caution">
    <text evidence="2">The sequence shown here is derived from an EMBL/GenBank/DDBJ whole genome shotgun (WGS) entry which is preliminary data.</text>
</comment>
<keyword evidence="1" id="KW-0732">Signal</keyword>